<dbReference type="AlphaFoldDB" id="A0A5Q4ZC89"/>
<keyword evidence="2" id="KW-0223">Dioxygenase</keyword>
<organism evidence="2 3">
    <name type="scientific">Paraburkholderia dioscoreae</name>
    <dbReference type="NCBI Taxonomy" id="2604047"/>
    <lineage>
        <taxon>Bacteria</taxon>
        <taxon>Pseudomonadati</taxon>
        <taxon>Pseudomonadota</taxon>
        <taxon>Betaproteobacteria</taxon>
        <taxon>Burkholderiales</taxon>
        <taxon>Burkholderiaceae</taxon>
        <taxon>Paraburkholderia</taxon>
    </lineage>
</organism>
<dbReference type="InterPro" id="IPR011051">
    <property type="entry name" value="RmlC_Cupin_sf"/>
</dbReference>
<dbReference type="Proteomes" id="UP000325811">
    <property type="component" value="Chromosome I"/>
</dbReference>
<name>A0A5Q4ZC89_9BURK</name>
<dbReference type="Gene3D" id="2.60.120.10">
    <property type="entry name" value="Jelly Rolls"/>
    <property type="match status" value="1"/>
</dbReference>
<evidence type="ECO:0000313" key="3">
    <source>
        <dbReference type="Proteomes" id="UP000325811"/>
    </source>
</evidence>
<dbReference type="GO" id="GO:0051213">
    <property type="term" value="F:dioxygenase activity"/>
    <property type="evidence" value="ECO:0007669"/>
    <property type="project" value="UniProtKB-KW"/>
</dbReference>
<evidence type="ECO:0000313" key="2">
    <source>
        <dbReference type="EMBL" id="VVD28016.1"/>
    </source>
</evidence>
<feature type="compositionally biased region" description="Basic and acidic residues" evidence="1">
    <location>
        <begin position="8"/>
        <end position="17"/>
    </location>
</feature>
<proteinExistence type="predicted"/>
<dbReference type="SUPFAM" id="SSF51182">
    <property type="entry name" value="RmlC-like cupins"/>
    <property type="match status" value="1"/>
</dbReference>
<protein>
    <submittedName>
        <fullName evidence="2">3-mercaptopropionate dioxygenase</fullName>
        <ecNumber evidence="2">1.13.11.-</ecNumber>
    </submittedName>
</protein>
<sequence length="99" mass="10356">MGLPRGAEIARHSRIAEDGVPQENHAAKRLDAGSVDAVPPGSGDIHRVRNVFGDRTSIGIHVYGANIGAVKRSVQAGGAARKLLSPAMRTTCCRISGML</sequence>
<feature type="region of interest" description="Disordered" evidence="1">
    <location>
        <begin position="1"/>
        <end position="41"/>
    </location>
</feature>
<dbReference type="EC" id="1.13.11.-" evidence="2"/>
<reference evidence="2 3" key="1">
    <citation type="submission" date="2019-08" db="EMBL/GenBank/DDBJ databases">
        <authorList>
            <person name="Herpell B J."/>
        </authorList>
    </citation>
    <scope>NUCLEOTIDE SEQUENCE [LARGE SCALE GENOMIC DNA]</scope>
    <source>
        <strain evidence="3">Msb3</strain>
    </source>
</reference>
<dbReference type="EMBL" id="LR699553">
    <property type="protein sequence ID" value="VVD28016.1"/>
    <property type="molecule type" value="Genomic_DNA"/>
</dbReference>
<gene>
    <name evidence="2" type="ORF">PDMSB3_1560</name>
</gene>
<keyword evidence="3" id="KW-1185">Reference proteome</keyword>
<dbReference type="KEGG" id="pdio:PDMSB3_1560"/>
<dbReference type="InterPro" id="IPR014710">
    <property type="entry name" value="RmlC-like_jellyroll"/>
</dbReference>
<keyword evidence="2" id="KW-0560">Oxidoreductase</keyword>
<evidence type="ECO:0000256" key="1">
    <source>
        <dbReference type="SAM" id="MobiDB-lite"/>
    </source>
</evidence>
<accession>A0A5Q4ZC89</accession>